<dbReference type="EMBL" id="BMOS01000007">
    <property type="protein sequence ID" value="GGN54982.1"/>
    <property type="molecule type" value="Genomic_DNA"/>
</dbReference>
<proteinExistence type="predicted"/>
<evidence type="ECO:0008006" key="4">
    <source>
        <dbReference type="Google" id="ProtNLM"/>
    </source>
</evidence>
<dbReference type="PANTHER" id="PTHR37293:SF5">
    <property type="entry name" value="DNA REPLICATION PROTEIN"/>
    <property type="match status" value="1"/>
</dbReference>
<organism evidence="2 3">
    <name type="scientific">Oceanobacillus indicireducens</name>
    <dbReference type="NCBI Taxonomy" id="1004261"/>
    <lineage>
        <taxon>Bacteria</taxon>
        <taxon>Bacillati</taxon>
        <taxon>Bacillota</taxon>
        <taxon>Bacilli</taxon>
        <taxon>Bacillales</taxon>
        <taxon>Bacillaceae</taxon>
        <taxon>Oceanobacillus</taxon>
    </lineage>
</organism>
<feature type="region of interest" description="Disordered" evidence="1">
    <location>
        <begin position="246"/>
        <end position="266"/>
    </location>
</feature>
<evidence type="ECO:0000313" key="2">
    <source>
        <dbReference type="EMBL" id="GGN54982.1"/>
    </source>
</evidence>
<dbReference type="Proteomes" id="UP000624041">
    <property type="component" value="Unassembled WGS sequence"/>
</dbReference>
<keyword evidence="3" id="KW-1185">Reference proteome</keyword>
<dbReference type="AlphaFoldDB" id="A0A918D0B7"/>
<dbReference type="InterPro" id="IPR053162">
    <property type="entry name" value="DnaD"/>
</dbReference>
<evidence type="ECO:0000313" key="3">
    <source>
        <dbReference type="Proteomes" id="UP000624041"/>
    </source>
</evidence>
<accession>A0A918D0B7</accession>
<dbReference type="PANTHER" id="PTHR37293">
    <property type="entry name" value="PHAGE REPLICATION PROTEIN-RELATED"/>
    <property type="match status" value="1"/>
</dbReference>
<evidence type="ECO:0000256" key="1">
    <source>
        <dbReference type="SAM" id="MobiDB-lite"/>
    </source>
</evidence>
<protein>
    <recommendedName>
        <fullName evidence="4">DNA replication protein DnaD</fullName>
    </recommendedName>
</protein>
<dbReference type="RefSeq" id="WP_188856540.1">
    <property type="nucleotide sequence ID" value="NZ_BMOS01000007.1"/>
</dbReference>
<reference evidence="2" key="2">
    <citation type="submission" date="2020-09" db="EMBL/GenBank/DDBJ databases">
        <authorList>
            <person name="Sun Q."/>
            <person name="Ohkuma M."/>
        </authorList>
    </citation>
    <scope>NUCLEOTIDE SEQUENCE</scope>
    <source>
        <strain evidence="2">JCM 17251</strain>
    </source>
</reference>
<name>A0A918D0B7_9BACI</name>
<sequence length="266" mass="31413">MAKFRMVETDFWNDPKVVEEMTPEDKLFFLYLLTNPNTTQVGIYQITKKQIAFDIGYSIESVNSLLDRFIHHHKIIIYNQETREIAIKNWGRYNLKRGGKPMEDCVRSELSEVKDKDLIPYVAERVENSKLKGLYDTYDDTSTISPQEEEKEKEEEEYTVRDLFNHYLSKNIIKHTKITNPIRSAIKARLRDYSLEQLYQVIDNYATVYSSDAYWFTHKYTLADLMRDKDVRKFIDEAEPLNNFAKRTPQGVTNAKSKSKEDFDLS</sequence>
<reference evidence="2" key="1">
    <citation type="journal article" date="2014" name="Int. J. Syst. Evol. Microbiol.">
        <title>Complete genome sequence of Corynebacterium casei LMG S-19264T (=DSM 44701T), isolated from a smear-ripened cheese.</title>
        <authorList>
            <consortium name="US DOE Joint Genome Institute (JGI-PGF)"/>
            <person name="Walter F."/>
            <person name="Albersmeier A."/>
            <person name="Kalinowski J."/>
            <person name="Ruckert C."/>
        </authorList>
    </citation>
    <scope>NUCLEOTIDE SEQUENCE</scope>
    <source>
        <strain evidence="2">JCM 17251</strain>
    </source>
</reference>
<gene>
    <name evidence="2" type="ORF">GCM10007971_13330</name>
</gene>
<comment type="caution">
    <text evidence="2">The sequence shown here is derived from an EMBL/GenBank/DDBJ whole genome shotgun (WGS) entry which is preliminary data.</text>
</comment>